<dbReference type="SUPFAM" id="SSF53756">
    <property type="entry name" value="UDP-Glycosyltransferase/glycogen phosphorylase"/>
    <property type="match status" value="1"/>
</dbReference>
<name>A0ABW2D7P9_9ACTN</name>
<organism evidence="2 3">
    <name type="scientific">Glycomyces mayteni</name>
    <dbReference type="NCBI Taxonomy" id="543887"/>
    <lineage>
        <taxon>Bacteria</taxon>
        <taxon>Bacillati</taxon>
        <taxon>Actinomycetota</taxon>
        <taxon>Actinomycetes</taxon>
        <taxon>Glycomycetales</taxon>
        <taxon>Glycomycetaceae</taxon>
        <taxon>Glycomyces</taxon>
    </lineage>
</organism>
<dbReference type="InterPro" id="IPR043148">
    <property type="entry name" value="TagF_C"/>
</dbReference>
<reference evidence="3" key="1">
    <citation type="journal article" date="2019" name="Int. J. Syst. Evol. Microbiol.">
        <title>The Global Catalogue of Microorganisms (GCM) 10K type strain sequencing project: providing services to taxonomists for standard genome sequencing and annotation.</title>
        <authorList>
            <consortium name="The Broad Institute Genomics Platform"/>
            <consortium name="The Broad Institute Genome Sequencing Center for Infectious Disease"/>
            <person name="Wu L."/>
            <person name="Ma J."/>
        </authorList>
    </citation>
    <scope>NUCLEOTIDE SEQUENCE [LARGE SCALE GENOMIC DNA]</scope>
    <source>
        <strain evidence="3">KACC 12634</strain>
    </source>
</reference>
<evidence type="ECO:0000313" key="2">
    <source>
        <dbReference type="EMBL" id="MFC6958422.1"/>
    </source>
</evidence>
<keyword evidence="3" id="KW-1185">Reference proteome</keyword>
<gene>
    <name evidence="2" type="ORF">ACFQS3_14555</name>
</gene>
<evidence type="ECO:0000313" key="3">
    <source>
        <dbReference type="Proteomes" id="UP001596470"/>
    </source>
</evidence>
<proteinExistence type="predicted"/>
<dbReference type="EMBL" id="JBHSYS010000003">
    <property type="protein sequence ID" value="MFC6958422.1"/>
    <property type="molecule type" value="Genomic_DNA"/>
</dbReference>
<feature type="transmembrane region" description="Helical" evidence="1">
    <location>
        <begin position="156"/>
        <end position="178"/>
    </location>
</feature>
<accession>A0ABW2D7P9</accession>
<keyword evidence="1" id="KW-1133">Transmembrane helix</keyword>
<dbReference type="Pfam" id="PF04464">
    <property type="entry name" value="Glyphos_transf"/>
    <property type="match status" value="1"/>
</dbReference>
<comment type="caution">
    <text evidence="2">The sequence shown here is derived from an EMBL/GenBank/DDBJ whole genome shotgun (WGS) entry which is preliminary data.</text>
</comment>
<sequence length="580" mass="63940">MLKKLLKSRTFLPTASGAAALALALTAWQAPWPPLLLALVAFAGVARRTTENIANLRAARIVASTAVLVAVWQVSGFERWPLLAAGVLIALFAVSSDIVDRALNVGYLLSVNLDVERSTRERWSTPPVIVRIMSALGLAYVAAAAVPAGYSAAVDWVFLLLALASFGWTGQAFLSGYFHRRRESHPVDGRVMTAVTRLQPKFIVYFAGARASEYQLNMWLPYFEKVGDPYLILIRDRYLYDGIVSRTEAPVVLVPAQSVLDTILPESVRACYYVNHAIKNAQLIKLDKYLHVQLMHGDSDKAISRSPVSLMYDRVFVAGQAGVDRYHRYGVDIPNYKFKKIGRPQLHDLRVGDREKAEGERKVVLYTPTWTGLTADVNYSSLKQGKKIVQALLERDITLVFRTHPYTKTNAAYLALAAEIKSIIAADAAKTGRPHLWGAQAESRVSLTDCINAADVAISDISGTASDWLYSGRPFAMTDPKGYRERYLDEFPLAKAAYLLDPKAGNIEEVLDELLLHDTKAAVRAEVREYYLGDFAPDELIGVFTDEVKATYAEPVRKTALGESAIPSMARKEAQGSGVA</sequence>
<dbReference type="RefSeq" id="WP_382347088.1">
    <property type="nucleotide sequence ID" value="NZ_JBHMBP010000001.1"/>
</dbReference>
<feature type="transmembrane region" description="Helical" evidence="1">
    <location>
        <begin position="80"/>
        <end position="99"/>
    </location>
</feature>
<dbReference type="Proteomes" id="UP001596470">
    <property type="component" value="Unassembled WGS sequence"/>
</dbReference>
<protein>
    <submittedName>
        <fullName evidence="2">CDP-glycerol glycerophosphotransferase family protein</fullName>
    </submittedName>
</protein>
<keyword evidence="1" id="KW-0472">Membrane</keyword>
<keyword evidence="1" id="KW-0812">Transmembrane</keyword>
<dbReference type="Gene3D" id="3.40.50.12580">
    <property type="match status" value="1"/>
</dbReference>
<evidence type="ECO:0000256" key="1">
    <source>
        <dbReference type="SAM" id="Phobius"/>
    </source>
</evidence>
<feature type="transmembrane region" description="Helical" evidence="1">
    <location>
        <begin position="128"/>
        <end position="150"/>
    </location>
</feature>
<dbReference type="InterPro" id="IPR007554">
    <property type="entry name" value="Glycerophosphate_synth"/>
</dbReference>
<feature type="transmembrane region" description="Helical" evidence="1">
    <location>
        <begin position="57"/>
        <end position="74"/>
    </location>
</feature>